<evidence type="ECO:0000313" key="3">
    <source>
        <dbReference type="Proteomes" id="UP000317894"/>
    </source>
</evidence>
<dbReference type="AlphaFoldDB" id="A0A552UF82"/>
<comment type="caution">
    <text evidence="2">The sequence shown here is derived from an EMBL/GenBank/DDBJ whole genome shotgun (WGS) entry which is preliminary data.</text>
</comment>
<dbReference type="InterPro" id="IPR029069">
    <property type="entry name" value="HotDog_dom_sf"/>
</dbReference>
<evidence type="ECO:0000259" key="1">
    <source>
        <dbReference type="Pfam" id="PF20789"/>
    </source>
</evidence>
<dbReference type="InterPro" id="IPR042171">
    <property type="entry name" value="Acyl-CoA_hotdog"/>
</dbReference>
<dbReference type="SUPFAM" id="SSF54637">
    <property type="entry name" value="Thioesterase/thiol ester dehydrase-isomerase"/>
    <property type="match status" value="2"/>
</dbReference>
<proteinExistence type="predicted"/>
<dbReference type="InterPro" id="IPR049450">
    <property type="entry name" value="ACOT8-like_C"/>
</dbReference>
<name>A0A552UF82_9SPHN</name>
<dbReference type="Pfam" id="PF20789">
    <property type="entry name" value="4HBT_3C"/>
    <property type="match status" value="1"/>
</dbReference>
<organism evidence="2 3">
    <name type="scientific">Glacieibacterium frigidum</name>
    <dbReference type="NCBI Taxonomy" id="2593303"/>
    <lineage>
        <taxon>Bacteria</taxon>
        <taxon>Pseudomonadati</taxon>
        <taxon>Pseudomonadota</taxon>
        <taxon>Alphaproteobacteria</taxon>
        <taxon>Sphingomonadales</taxon>
        <taxon>Sphingosinicellaceae</taxon>
        <taxon>Glacieibacterium</taxon>
    </lineage>
</organism>
<sequence length="257" mass="27082">MIELETAGLNRFALAVTPGVCVGPPDFQFLFGGAGLAAAVAALEAVTGRPTVWAAAQYLSYARPPSVLDLDVVVPVAGKHSSQARVTGHVEDTEILTVNAALGSRPQALVAGWAAMPAAPPPDECEELTQGWSRTDDDIRGRIDLRVASPRDPAPAGRSLLWARRLDGGAIDRVTLAVFADFLPSGISAALGRRAGGNSLDNTIRYVRVVPTEWVLLDTQIDAVADGFGHGRMYLFAQDGTLMASASQSLIVRLPES</sequence>
<dbReference type="Gene3D" id="2.40.160.210">
    <property type="entry name" value="Acyl-CoA thioesterase, double hotdog domain"/>
    <property type="match status" value="1"/>
</dbReference>
<dbReference type="OrthoDB" id="3214314at2"/>
<accession>A0A552UF82</accession>
<feature type="domain" description="Acyl-CoA thioesterase-like C-terminal" evidence="1">
    <location>
        <begin position="122"/>
        <end position="252"/>
    </location>
</feature>
<keyword evidence="3" id="KW-1185">Reference proteome</keyword>
<dbReference type="Proteomes" id="UP000317894">
    <property type="component" value="Unassembled WGS sequence"/>
</dbReference>
<gene>
    <name evidence="2" type="ORF">FMM06_01280</name>
</gene>
<reference evidence="2 3" key="1">
    <citation type="submission" date="2019-07" db="EMBL/GenBank/DDBJ databases">
        <title>Novel species isolated from glacier.</title>
        <authorList>
            <person name="Liu Q."/>
            <person name="Xin Y.-H."/>
        </authorList>
    </citation>
    <scope>NUCLEOTIDE SEQUENCE [LARGE SCALE GENOMIC DNA]</scope>
    <source>
        <strain evidence="2 3">LB1R16</strain>
    </source>
</reference>
<evidence type="ECO:0000313" key="2">
    <source>
        <dbReference type="EMBL" id="TRW16870.1"/>
    </source>
</evidence>
<protein>
    <submittedName>
        <fullName evidence="2">Acyl-CoA thioesterase</fullName>
    </submittedName>
</protein>
<dbReference type="EMBL" id="VJWA01000001">
    <property type="protein sequence ID" value="TRW16870.1"/>
    <property type="molecule type" value="Genomic_DNA"/>
</dbReference>
<dbReference type="RefSeq" id="WP_143554414.1">
    <property type="nucleotide sequence ID" value="NZ_VJWA01000001.1"/>
</dbReference>